<organism evidence="1 2">
    <name type="scientific">Pandoraea pneumonica</name>
    <dbReference type="NCBI Taxonomy" id="2508299"/>
    <lineage>
        <taxon>Bacteria</taxon>
        <taxon>Pseudomonadati</taxon>
        <taxon>Pseudomonadota</taxon>
        <taxon>Betaproteobacteria</taxon>
        <taxon>Burkholderiales</taxon>
        <taxon>Burkholderiaceae</taxon>
        <taxon>Pandoraea</taxon>
    </lineage>
</organism>
<dbReference type="SUPFAM" id="SSF51182">
    <property type="entry name" value="RmlC-like cupins"/>
    <property type="match status" value="1"/>
</dbReference>
<dbReference type="InterPro" id="IPR011051">
    <property type="entry name" value="RmlC_Cupin_sf"/>
</dbReference>
<reference evidence="1 2" key="1">
    <citation type="submission" date="2019-08" db="EMBL/GenBank/DDBJ databases">
        <authorList>
            <person name="Peeters C."/>
        </authorList>
    </citation>
    <scope>NUCLEOTIDE SEQUENCE [LARGE SCALE GENOMIC DNA]</scope>
    <source>
        <strain evidence="1 2">LMG 31114</strain>
    </source>
</reference>
<keyword evidence="2" id="KW-1185">Reference proteome</keyword>
<dbReference type="Proteomes" id="UP000366945">
    <property type="component" value="Unassembled WGS sequence"/>
</dbReference>
<sequence>MTSHIARNPRLSPLSALSPLRFLISRPRVTAFVTRLAYAALAIPAWLWLPATANAAPETPGVRVQTLLKSTTSWDKTGYTAYPSGTPELAVLRITIAPNTTLGWHTHPIPNAAYVETGELTVERADSGASKTYVAGQVLPELVDIAHRGITGDKGADLIVFYASTPGKPLAVPATVPSAPASLKAASE</sequence>
<protein>
    <recommendedName>
        <fullName evidence="3">Cupin</fullName>
    </recommendedName>
</protein>
<name>A0A5E4STL9_9BURK</name>
<accession>A0A5E4STL9</accession>
<gene>
    <name evidence="1" type="ORF">PPN31114_01040</name>
</gene>
<proteinExistence type="predicted"/>
<dbReference type="CDD" id="cd02236">
    <property type="entry name" value="cupin_CV2614-like"/>
    <property type="match status" value="1"/>
</dbReference>
<dbReference type="Gene3D" id="2.60.120.10">
    <property type="entry name" value="Jelly Rolls"/>
    <property type="match status" value="1"/>
</dbReference>
<dbReference type="EMBL" id="CABPSK010000001">
    <property type="protein sequence ID" value="VVD79236.1"/>
    <property type="molecule type" value="Genomic_DNA"/>
</dbReference>
<evidence type="ECO:0000313" key="2">
    <source>
        <dbReference type="Proteomes" id="UP000366945"/>
    </source>
</evidence>
<evidence type="ECO:0000313" key="1">
    <source>
        <dbReference type="EMBL" id="VVD79236.1"/>
    </source>
</evidence>
<dbReference type="InterPro" id="IPR014710">
    <property type="entry name" value="RmlC-like_jellyroll"/>
</dbReference>
<dbReference type="AlphaFoldDB" id="A0A5E4STL9"/>
<evidence type="ECO:0008006" key="3">
    <source>
        <dbReference type="Google" id="ProtNLM"/>
    </source>
</evidence>